<dbReference type="STRING" id="571915.CMUST_13560"/>
<protein>
    <recommendedName>
        <fullName evidence="1">HNH nuclease domain-containing protein</fullName>
    </recommendedName>
</protein>
<dbReference type="OrthoDB" id="4412276at2"/>
<dbReference type="AlphaFoldDB" id="A0A0G3H0R6"/>
<evidence type="ECO:0000259" key="1">
    <source>
        <dbReference type="SMART" id="SM00507"/>
    </source>
</evidence>
<accession>A0A0G3H0R6</accession>
<gene>
    <name evidence="2" type="ORF">CMUST_13560</name>
</gene>
<dbReference type="SMART" id="SM00507">
    <property type="entry name" value="HNHc"/>
    <property type="match status" value="1"/>
</dbReference>
<organism evidence="2 3">
    <name type="scientific">Corynebacterium mustelae</name>
    <dbReference type="NCBI Taxonomy" id="571915"/>
    <lineage>
        <taxon>Bacteria</taxon>
        <taxon>Bacillati</taxon>
        <taxon>Actinomycetota</taxon>
        <taxon>Actinomycetes</taxon>
        <taxon>Mycobacteriales</taxon>
        <taxon>Corynebacteriaceae</taxon>
        <taxon>Corynebacterium</taxon>
    </lineage>
</organism>
<reference evidence="3" key="2">
    <citation type="submission" date="2015-05" db="EMBL/GenBank/DDBJ databases">
        <title>Complete genome sequence of Corynebacterium mustelae DSM 45274, isolated from various tissues of a male ferret with lethal sepsis.</title>
        <authorList>
            <person name="Ruckert C."/>
            <person name="Albersmeier A."/>
            <person name="Winkler A."/>
            <person name="Tauch A."/>
        </authorList>
    </citation>
    <scope>NUCLEOTIDE SEQUENCE [LARGE SCALE GENOMIC DNA]</scope>
    <source>
        <strain evidence="3">DSM 45274</strain>
    </source>
</reference>
<name>A0A0G3H0R6_9CORY</name>
<sequence>MDMPEIFIAYAQLAQRGAELLLAIKETGMDKIELSTALGISQATASRMIATAKVYESEELAQADGICFEILRDIAITSRKLTNPDVDRQALRAQLFDDARSRTVDENKQHVTAVVEKLNGGYTRNRKWHLRYSATPDADGMSYIIAKLPTEQAEHLRSSLTPEARALVHSHNAVDEAEGHAKALYRRIATPIKEIEYAEAWENPENPRDLRQRPCIIIPDWELTKNIDGTVVDTNGVVVNINDIANRRLEKYGFAVTIYKDHTGVMRPQNVLEIKRLADANDRFLSILSHLVCQHPDCTINAIRCETHHIQSFATGGKTSPENLCPLCRKHNLKNDDGPTIKNGRVITDPATGLTYYQMPDGTIRRNRHRANKRGLAAYAARMSAIDKPPPEA</sequence>
<dbReference type="KEGG" id="cmv:CMUST_13560"/>
<proteinExistence type="predicted"/>
<dbReference type="RefSeq" id="WP_052844782.1">
    <property type="nucleotide sequence ID" value="NZ_CP011542.1"/>
</dbReference>
<dbReference type="InterPro" id="IPR003615">
    <property type="entry name" value="HNH_nuc"/>
</dbReference>
<dbReference type="EMBL" id="CP011542">
    <property type="protein sequence ID" value="AKK07006.1"/>
    <property type="molecule type" value="Genomic_DNA"/>
</dbReference>
<keyword evidence="3" id="KW-1185">Reference proteome</keyword>
<feature type="domain" description="HNH nuclease" evidence="1">
    <location>
        <begin position="281"/>
        <end position="333"/>
    </location>
</feature>
<reference evidence="2 3" key="1">
    <citation type="journal article" date="2015" name="Genome Announc.">
        <title>Complete Genome Sequence of the Type Strain Corynebacterium mustelae DSM 45274, Isolated from Various Tissues of a Male Ferret with Lethal Sepsis.</title>
        <authorList>
            <person name="Ruckert C."/>
            <person name="Eimer J."/>
            <person name="Winkler A."/>
            <person name="Tauch A."/>
        </authorList>
    </citation>
    <scope>NUCLEOTIDE SEQUENCE [LARGE SCALE GENOMIC DNA]</scope>
    <source>
        <strain evidence="2 3">DSM 45274</strain>
    </source>
</reference>
<evidence type="ECO:0000313" key="2">
    <source>
        <dbReference type="EMBL" id="AKK07006.1"/>
    </source>
</evidence>
<dbReference type="PATRIC" id="fig|571915.4.peg.2910"/>
<dbReference type="Proteomes" id="UP000035199">
    <property type="component" value="Chromosome"/>
</dbReference>
<dbReference type="Gene3D" id="1.10.30.50">
    <property type="match status" value="1"/>
</dbReference>
<evidence type="ECO:0000313" key="3">
    <source>
        <dbReference type="Proteomes" id="UP000035199"/>
    </source>
</evidence>
<dbReference type="CDD" id="cd00085">
    <property type="entry name" value="HNHc"/>
    <property type="match status" value="1"/>
</dbReference>